<organism evidence="4 5">
    <name type="scientific">Virgibacillus byunsanensis</name>
    <dbReference type="NCBI Taxonomy" id="570945"/>
    <lineage>
        <taxon>Bacteria</taxon>
        <taxon>Bacillati</taxon>
        <taxon>Bacillota</taxon>
        <taxon>Bacilli</taxon>
        <taxon>Bacillales</taxon>
        <taxon>Bacillaceae</taxon>
        <taxon>Virgibacillus</taxon>
    </lineage>
</organism>
<feature type="compositionally biased region" description="Acidic residues" evidence="1">
    <location>
        <begin position="51"/>
        <end position="68"/>
    </location>
</feature>
<feature type="domain" description="GerMN" evidence="3">
    <location>
        <begin position="106"/>
        <end position="192"/>
    </location>
</feature>
<dbReference type="Pfam" id="PF10648">
    <property type="entry name" value="Gmad2"/>
    <property type="match status" value="1"/>
</dbReference>
<dbReference type="InterPro" id="IPR018911">
    <property type="entry name" value="Gmad2_Ig-like_dom"/>
</dbReference>
<feature type="region of interest" description="Disordered" evidence="1">
    <location>
        <begin position="27"/>
        <end position="70"/>
    </location>
</feature>
<dbReference type="Proteomes" id="UP001597040">
    <property type="component" value="Unassembled WGS sequence"/>
</dbReference>
<dbReference type="InterPro" id="IPR019606">
    <property type="entry name" value="GerMN"/>
</dbReference>
<comment type="caution">
    <text evidence="4">The sequence shown here is derived from an EMBL/GenBank/DDBJ whole genome shotgun (WGS) entry which is preliminary data.</text>
</comment>
<name>A0ABW3LQR5_9BACI</name>
<dbReference type="PROSITE" id="PS51257">
    <property type="entry name" value="PROKAR_LIPOPROTEIN"/>
    <property type="match status" value="1"/>
</dbReference>
<dbReference type="Pfam" id="PF10646">
    <property type="entry name" value="Germane"/>
    <property type="match status" value="1"/>
</dbReference>
<proteinExistence type="predicted"/>
<dbReference type="SMART" id="SM00909">
    <property type="entry name" value="Germane"/>
    <property type="match status" value="1"/>
</dbReference>
<sequence>MKKLSLFFTMVMLIGLVMLAACSKDSTGSDLADQSDIEKTDPSTENHSNEEDITEVEEQDEQPVEEDPAPTTVKNHQVVLYFSDNELMDIYRVEQEVEVKQGDQVAMSALTTWINGPEHEELTGLINSEVTIEYLEEVDGIAHVSFSNEILNSNLGSSGELMLVEQIAMLMQQFGFDQTQILVEGNVSETLFDHFYTGDPIVANDPESYLWADDMTTDEIVLQNEAFRIYQPAPHAEVRDRIVVRGSARVFEGTIVYEFEDGHFILDEGFTTATGGAPEWGAFEIIIELDDVTDYTGTIILFEESAQDGSRINELQIPVYVID</sequence>
<keyword evidence="5" id="KW-1185">Reference proteome</keyword>
<gene>
    <name evidence="4" type="ORF">ACFQ3N_15620</name>
</gene>
<feature type="signal peptide" evidence="2">
    <location>
        <begin position="1"/>
        <end position="20"/>
    </location>
</feature>
<evidence type="ECO:0000256" key="2">
    <source>
        <dbReference type="SAM" id="SignalP"/>
    </source>
</evidence>
<evidence type="ECO:0000256" key="1">
    <source>
        <dbReference type="SAM" id="MobiDB-lite"/>
    </source>
</evidence>
<evidence type="ECO:0000313" key="4">
    <source>
        <dbReference type="EMBL" id="MFD1039814.1"/>
    </source>
</evidence>
<reference evidence="5" key="1">
    <citation type="journal article" date="2019" name="Int. J. Syst. Evol. Microbiol.">
        <title>The Global Catalogue of Microorganisms (GCM) 10K type strain sequencing project: providing services to taxonomists for standard genome sequencing and annotation.</title>
        <authorList>
            <consortium name="The Broad Institute Genomics Platform"/>
            <consortium name="The Broad Institute Genome Sequencing Center for Infectious Disease"/>
            <person name="Wu L."/>
            <person name="Ma J."/>
        </authorList>
    </citation>
    <scope>NUCLEOTIDE SEQUENCE [LARGE SCALE GENOMIC DNA]</scope>
    <source>
        <strain evidence="5">CCUG 56754</strain>
    </source>
</reference>
<feature type="compositionally biased region" description="Basic and acidic residues" evidence="1">
    <location>
        <begin position="36"/>
        <end position="50"/>
    </location>
</feature>
<dbReference type="RefSeq" id="WP_390363471.1">
    <property type="nucleotide sequence ID" value="NZ_JBHTKJ010000047.1"/>
</dbReference>
<evidence type="ECO:0000259" key="3">
    <source>
        <dbReference type="SMART" id="SM00909"/>
    </source>
</evidence>
<keyword evidence="2" id="KW-0732">Signal</keyword>
<feature type="chain" id="PRO_5046165131" evidence="2">
    <location>
        <begin position="21"/>
        <end position="323"/>
    </location>
</feature>
<dbReference type="EMBL" id="JBHTKJ010000047">
    <property type="protein sequence ID" value="MFD1039814.1"/>
    <property type="molecule type" value="Genomic_DNA"/>
</dbReference>
<evidence type="ECO:0000313" key="5">
    <source>
        <dbReference type="Proteomes" id="UP001597040"/>
    </source>
</evidence>
<protein>
    <submittedName>
        <fullName evidence="4">Gmad2 immunoglobulin-like domain-containing protein</fullName>
    </submittedName>
</protein>
<accession>A0ABW3LQR5</accession>